<protein>
    <submittedName>
        <fullName evidence="1">Uncharacterized protein</fullName>
    </submittedName>
</protein>
<dbReference type="Proteomes" id="UP001476247">
    <property type="component" value="Unassembled WGS sequence"/>
</dbReference>
<gene>
    <name evidence="1" type="ORF">HPULCUR_004550</name>
</gene>
<comment type="caution">
    <text evidence="1">The sequence shown here is derived from an EMBL/GenBank/DDBJ whole genome shotgun (WGS) entry which is preliminary data.</text>
</comment>
<organism evidence="1 2">
    <name type="scientific">Helicostylum pulchrum</name>
    <dbReference type="NCBI Taxonomy" id="562976"/>
    <lineage>
        <taxon>Eukaryota</taxon>
        <taxon>Fungi</taxon>
        <taxon>Fungi incertae sedis</taxon>
        <taxon>Mucoromycota</taxon>
        <taxon>Mucoromycotina</taxon>
        <taxon>Mucoromycetes</taxon>
        <taxon>Mucorales</taxon>
        <taxon>Mucorineae</taxon>
        <taxon>Mucoraceae</taxon>
        <taxon>Helicostylum</taxon>
    </lineage>
</organism>
<proteinExistence type="predicted"/>
<reference evidence="1 2" key="1">
    <citation type="submission" date="2024-04" db="EMBL/GenBank/DDBJ databases">
        <title>genome sequences of Mucor flavus KT1a and Helicostylum pulchrum KT1b strains isolation_sourced from the surface of a dry-aged beef.</title>
        <authorList>
            <person name="Toyotome T."/>
            <person name="Hosono M."/>
            <person name="Torimaru M."/>
            <person name="Fukuda K."/>
            <person name="Mikami N."/>
        </authorList>
    </citation>
    <scope>NUCLEOTIDE SEQUENCE [LARGE SCALE GENOMIC DNA]</scope>
    <source>
        <strain evidence="1 2">KT1b</strain>
    </source>
</reference>
<evidence type="ECO:0000313" key="1">
    <source>
        <dbReference type="EMBL" id="GAA5799140.1"/>
    </source>
</evidence>
<dbReference type="EMBL" id="BAABUJ010000012">
    <property type="protein sequence ID" value="GAA5799140.1"/>
    <property type="molecule type" value="Genomic_DNA"/>
</dbReference>
<sequence length="369" mass="42218">MELVINSPSTSSYNDIKEKVPEWFQSVPTLQNELRTVILPAAIENHTLNVEVDDSGAITNPLSIECIRNKLMQWNRYINPQGSCYPINNDADAVIANNQQNQRLLVSLNRHPESLRIFHLALKCKDTDELEDFNFGKVPVTASDQERCLLRTIRHTLQDFVSKFRRKSPIIPSNHERTFFFDRVMPIINYFTDNSGTVHFEWGEKVIMSLQAVTLSVAFSEISNPNYVDGIGYSTTTGVVDEERIVVECSSGGREENIQHTYGDSLKLTKSLTAMLVLKSYKRSNASYKTFCKFKTIGIQCIKRTLTLFILFMDEEKKLVVEEKRSANVPICFDEIFDFMQVFGLIAYLQVGRYFPFSLGENKANLFTL</sequence>
<evidence type="ECO:0000313" key="2">
    <source>
        <dbReference type="Proteomes" id="UP001476247"/>
    </source>
</evidence>
<name>A0ABP9XWI5_9FUNG</name>
<keyword evidence="2" id="KW-1185">Reference proteome</keyword>
<accession>A0ABP9XWI5</accession>